<dbReference type="Proteomes" id="UP000007113">
    <property type="component" value="Chromosome"/>
</dbReference>
<reference evidence="3 4" key="1">
    <citation type="submission" date="2011-11" db="EMBL/GenBank/DDBJ databases">
        <title>Complete sequence of Granulicella mallensis MP5ACTX8.</title>
        <authorList>
            <consortium name="US DOE Joint Genome Institute"/>
            <person name="Lucas S."/>
            <person name="Copeland A."/>
            <person name="Lapidus A."/>
            <person name="Cheng J.-F."/>
            <person name="Goodwin L."/>
            <person name="Pitluck S."/>
            <person name="Peters L."/>
            <person name="Lu M."/>
            <person name="Detter J.C."/>
            <person name="Han C."/>
            <person name="Tapia R."/>
            <person name="Land M."/>
            <person name="Hauser L."/>
            <person name="Kyrpides N."/>
            <person name="Ivanova N."/>
            <person name="Mikhailova N."/>
            <person name="Pagani I."/>
            <person name="Rawat S."/>
            <person name="Mannisto M."/>
            <person name="Haggblom M."/>
            <person name="Woyke T."/>
        </authorList>
    </citation>
    <scope>NUCLEOTIDE SEQUENCE [LARGE SCALE GENOMIC DNA]</scope>
    <source>
        <strain evidence="4">ATCC BAA-1857 / DSM 23137 / MP5ACTX8</strain>
    </source>
</reference>
<accession>G8P1N9</accession>
<proteinExistence type="predicted"/>
<evidence type="ECO:0000313" key="3">
    <source>
        <dbReference type="EMBL" id="AEU35864.1"/>
    </source>
</evidence>
<gene>
    <name evidence="3" type="ordered locus">AciX8_1523</name>
</gene>
<evidence type="ECO:0000313" key="4">
    <source>
        <dbReference type="Proteomes" id="UP000007113"/>
    </source>
</evidence>
<keyword evidence="2" id="KW-0472">Membrane</keyword>
<sequence>MWNYSFFAVHYWASFWTVVCLGFVQILVAYSNSHLTIESLPPHIPHARRIRYRAIYAALMLGILCFTLLLARLNDSNQYQTQLALIQERAKQEALQGKLDQTLNAIKVSEAELDEIRSTVSDHPPDPTRTSMLHSLDRVEHNLATQEASMEGKKVPTALPSAGASSVQP</sequence>
<evidence type="ECO:0000256" key="2">
    <source>
        <dbReference type="SAM" id="Phobius"/>
    </source>
</evidence>
<feature type="region of interest" description="Disordered" evidence="1">
    <location>
        <begin position="146"/>
        <end position="169"/>
    </location>
</feature>
<dbReference type="HOGENOM" id="CLU_1576286_0_0_0"/>
<name>G8P1N9_GRAMM</name>
<feature type="transmembrane region" description="Helical" evidence="2">
    <location>
        <begin position="12"/>
        <end position="33"/>
    </location>
</feature>
<dbReference type="KEGG" id="gma:AciX8_1523"/>
<keyword evidence="2" id="KW-0812">Transmembrane</keyword>
<dbReference type="EMBL" id="CP003130">
    <property type="protein sequence ID" value="AEU35864.1"/>
    <property type="molecule type" value="Genomic_DNA"/>
</dbReference>
<organism evidence="3 4">
    <name type="scientific">Granulicella mallensis (strain ATCC BAA-1857 / DSM 23137 / MP5ACTX8)</name>
    <dbReference type="NCBI Taxonomy" id="682795"/>
    <lineage>
        <taxon>Bacteria</taxon>
        <taxon>Pseudomonadati</taxon>
        <taxon>Acidobacteriota</taxon>
        <taxon>Terriglobia</taxon>
        <taxon>Terriglobales</taxon>
        <taxon>Acidobacteriaceae</taxon>
        <taxon>Granulicella</taxon>
    </lineage>
</organism>
<dbReference type="AlphaFoldDB" id="G8P1N9"/>
<keyword evidence="2" id="KW-1133">Transmembrane helix</keyword>
<protein>
    <submittedName>
        <fullName evidence="3">Uncharacterized protein</fullName>
    </submittedName>
</protein>
<keyword evidence="4" id="KW-1185">Reference proteome</keyword>
<evidence type="ECO:0000256" key="1">
    <source>
        <dbReference type="SAM" id="MobiDB-lite"/>
    </source>
</evidence>
<feature type="transmembrane region" description="Helical" evidence="2">
    <location>
        <begin position="54"/>
        <end position="73"/>
    </location>
</feature>